<proteinExistence type="predicted"/>
<dbReference type="AlphaFoldDB" id="A0A1M5YVN6"/>
<protein>
    <submittedName>
        <fullName evidence="2">Uncharacterized protein</fullName>
    </submittedName>
</protein>
<feature type="compositionally biased region" description="Polar residues" evidence="1">
    <location>
        <begin position="44"/>
        <end position="57"/>
    </location>
</feature>
<dbReference type="RefSeq" id="WP_159435431.1">
    <property type="nucleotide sequence ID" value="NZ_FQXV01000011.1"/>
</dbReference>
<dbReference type="STRING" id="1123282.SAMN02745823_02869"/>
<evidence type="ECO:0000313" key="3">
    <source>
        <dbReference type="Proteomes" id="UP000183995"/>
    </source>
</evidence>
<keyword evidence="3" id="KW-1185">Reference proteome</keyword>
<gene>
    <name evidence="2" type="ORF">SAMN02745823_02869</name>
</gene>
<feature type="region of interest" description="Disordered" evidence="1">
    <location>
        <begin position="1"/>
        <end position="57"/>
    </location>
</feature>
<accession>A0A1M5YVN6</accession>
<feature type="compositionally biased region" description="Basic and acidic residues" evidence="1">
    <location>
        <begin position="19"/>
        <end position="34"/>
    </location>
</feature>
<name>A0A1M5YVN6_9FIRM</name>
<evidence type="ECO:0000256" key="1">
    <source>
        <dbReference type="SAM" id="MobiDB-lite"/>
    </source>
</evidence>
<dbReference type="Proteomes" id="UP000183995">
    <property type="component" value="Unassembled WGS sequence"/>
</dbReference>
<reference evidence="2 3" key="1">
    <citation type="submission" date="2016-11" db="EMBL/GenBank/DDBJ databases">
        <authorList>
            <person name="Jaros S."/>
            <person name="Januszkiewicz K."/>
            <person name="Wedrychowicz H."/>
        </authorList>
    </citation>
    <scope>NUCLEOTIDE SEQUENCE [LARGE SCALE GENOMIC DNA]</scope>
    <source>
        <strain evidence="2 3">DSM 10068</strain>
    </source>
</reference>
<dbReference type="EMBL" id="FQXV01000011">
    <property type="protein sequence ID" value="SHI15920.1"/>
    <property type="molecule type" value="Genomic_DNA"/>
</dbReference>
<evidence type="ECO:0000313" key="2">
    <source>
        <dbReference type="EMBL" id="SHI15920.1"/>
    </source>
</evidence>
<sequence length="57" mass="6215">MDRKAGAHSWDYPGLDGVPKSREHEERFAKRGKPEGQMIKDTSAAAQNSVDGSNTAK</sequence>
<organism evidence="2 3">
    <name type="scientific">Sporobacter termitidis DSM 10068</name>
    <dbReference type="NCBI Taxonomy" id="1123282"/>
    <lineage>
        <taxon>Bacteria</taxon>
        <taxon>Bacillati</taxon>
        <taxon>Bacillota</taxon>
        <taxon>Clostridia</taxon>
        <taxon>Eubacteriales</taxon>
        <taxon>Oscillospiraceae</taxon>
        <taxon>Sporobacter</taxon>
    </lineage>
</organism>